<keyword evidence="2" id="KW-0418">Kinase</keyword>
<dbReference type="Gene3D" id="3.30.420.40">
    <property type="match status" value="1"/>
</dbReference>
<feature type="domain" description="Carbohydrate kinase FGGY N-terminal" evidence="3">
    <location>
        <begin position="3"/>
        <end position="92"/>
    </location>
</feature>
<dbReference type="GO" id="GO:0019321">
    <property type="term" value="P:pentose metabolic process"/>
    <property type="evidence" value="ECO:0007669"/>
    <property type="project" value="TreeGrafter"/>
</dbReference>
<dbReference type="Pfam" id="PF00370">
    <property type="entry name" value="FGGY_N"/>
    <property type="match status" value="1"/>
</dbReference>
<dbReference type="AlphaFoldDB" id="A0A9C6SJ87"/>
<dbReference type="PANTHER" id="PTHR43435">
    <property type="entry name" value="RIBULOKINASE"/>
    <property type="match status" value="1"/>
</dbReference>
<dbReference type="RefSeq" id="XP_048261966.1">
    <property type="nucleotide sequence ID" value="XM_048406009.1"/>
</dbReference>
<gene>
    <name evidence="5" type="primary">LOC125385138</name>
</gene>
<name>A0A9C6SJ87_BOMTE</name>
<dbReference type="Proteomes" id="UP000835206">
    <property type="component" value="Chromosome 5"/>
</dbReference>
<dbReference type="PANTHER" id="PTHR43435:SF4">
    <property type="entry name" value="FGGY CARBOHYDRATE KINASE DOMAIN-CONTAINING PROTEIN"/>
    <property type="match status" value="1"/>
</dbReference>
<dbReference type="KEGG" id="bter:125385138"/>
<dbReference type="InterPro" id="IPR043129">
    <property type="entry name" value="ATPase_NBD"/>
</dbReference>
<proteinExistence type="predicted"/>
<dbReference type="GO" id="GO:0005737">
    <property type="term" value="C:cytoplasm"/>
    <property type="evidence" value="ECO:0007669"/>
    <property type="project" value="TreeGrafter"/>
</dbReference>
<accession>A0A9C6SJ87</accession>
<evidence type="ECO:0000256" key="2">
    <source>
        <dbReference type="ARBA" id="ARBA00022777"/>
    </source>
</evidence>
<organism evidence="4 5">
    <name type="scientific">Bombus terrestris</name>
    <name type="common">Buff-tailed bumblebee</name>
    <name type="synonym">Apis terrestris</name>
    <dbReference type="NCBI Taxonomy" id="30195"/>
    <lineage>
        <taxon>Eukaryota</taxon>
        <taxon>Metazoa</taxon>
        <taxon>Ecdysozoa</taxon>
        <taxon>Arthropoda</taxon>
        <taxon>Hexapoda</taxon>
        <taxon>Insecta</taxon>
        <taxon>Pterygota</taxon>
        <taxon>Neoptera</taxon>
        <taxon>Endopterygota</taxon>
        <taxon>Hymenoptera</taxon>
        <taxon>Apocrita</taxon>
        <taxon>Aculeata</taxon>
        <taxon>Apoidea</taxon>
        <taxon>Anthophila</taxon>
        <taxon>Apidae</taxon>
        <taxon>Bombus</taxon>
        <taxon>Bombus</taxon>
    </lineage>
</organism>
<protein>
    <submittedName>
        <fullName evidence="5">FGGY carbohydrate kinase domain-containing protein-like</fullName>
    </submittedName>
</protein>
<dbReference type="InterPro" id="IPR018484">
    <property type="entry name" value="FGGY_N"/>
</dbReference>
<reference evidence="5" key="1">
    <citation type="submission" date="2025-08" db="UniProtKB">
        <authorList>
            <consortium name="RefSeq"/>
        </authorList>
    </citation>
    <scope>IDENTIFICATION</scope>
</reference>
<dbReference type="GeneID" id="125385138"/>
<dbReference type="SUPFAM" id="SSF53067">
    <property type="entry name" value="Actin-like ATPase domain"/>
    <property type="match status" value="1"/>
</dbReference>
<keyword evidence="4" id="KW-1185">Reference proteome</keyword>
<dbReference type="GO" id="GO:0019150">
    <property type="term" value="F:D-ribulokinase activity"/>
    <property type="evidence" value="ECO:0007669"/>
    <property type="project" value="TreeGrafter"/>
</dbReference>
<sequence length="122" mass="13503">MDYYVGVDVGTGSARAALVSSTGKILKMTTCPLEIFHPAPNFYEQSSDNIWSAVCHVVKSVVADISAEYVRGIGFAATCSLVAIDKTGSPVTVSPTGKLTNELQFFFQLHEMFVYQWNFYYR</sequence>
<keyword evidence="1" id="KW-0808">Transferase</keyword>
<evidence type="ECO:0000313" key="4">
    <source>
        <dbReference type="Proteomes" id="UP000835206"/>
    </source>
</evidence>
<evidence type="ECO:0000259" key="3">
    <source>
        <dbReference type="Pfam" id="PF00370"/>
    </source>
</evidence>
<evidence type="ECO:0000313" key="5">
    <source>
        <dbReference type="RefSeq" id="XP_048261966.1"/>
    </source>
</evidence>
<evidence type="ECO:0000256" key="1">
    <source>
        <dbReference type="ARBA" id="ARBA00022679"/>
    </source>
</evidence>
<dbReference type="OrthoDB" id="203824at2759"/>